<sequence>MPTSSKFDRTISEWLEAEGIVEPSSPGDIADTTCVRELLIAAAREARALSYSEILGMLGHRFTRPKMRALCKTLDAIDESGRANGEPGLAVLVVRESDRLPGQGWWVGNAERLKHNGDWTGAEAAKLIRKEQRRAFAHWRDKPDQA</sequence>
<dbReference type="GO" id="GO:0016301">
    <property type="term" value="F:kinase activity"/>
    <property type="evidence" value="ECO:0007669"/>
    <property type="project" value="UniProtKB-KW"/>
</dbReference>
<dbReference type="AlphaFoldDB" id="A0A850HB51"/>
<dbReference type="RefSeq" id="WP_176272748.1">
    <property type="nucleotide sequence ID" value="NZ_JABWTA010000001.1"/>
</dbReference>
<keyword evidence="1" id="KW-0418">Kinase</keyword>
<dbReference type="Proteomes" id="UP000546031">
    <property type="component" value="Unassembled WGS sequence"/>
</dbReference>
<proteinExistence type="predicted"/>
<keyword evidence="1" id="KW-0808">Transferase</keyword>
<comment type="caution">
    <text evidence="1">The sequence shown here is derived from an EMBL/GenBank/DDBJ whole genome shotgun (WGS) entry which is preliminary data.</text>
</comment>
<protein>
    <submittedName>
        <fullName evidence="1">Ribose-phosphate pyrophosphokinase</fullName>
    </submittedName>
</protein>
<gene>
    <name evidence="1" type="ORF">HUO12_06150</name>
</gene>
<dbReference type="EMBL" id="JABWTA010000001">
    <property type="protein sequence ID" value="NVE94475.1"/>
    <property type="molecule type" value="Genomic_DNA"/>
</dbReference>
<evidence type="ECO:0000313" key="1">
    <source>
        <dbReference type="EMBL" id="NVE94475.1"/>
    </source>
</evidence>
<reference evidence="1 2" key="1">
    <citation type="submission" date="2020-06" db="EMBL/GenBank/DDBJ databases">
        <title>Altererythrobacter lutimaris sp. nov., a marine bacterium isolated from a tidal flat.</title>
        <authorList>
            <person name="Kim D."/>
            <person name="Yoo Y."/>
            <person name="Kim J.-J."/>
        </authorList>
    </citation>
    <scope>NUCLEOTIDE SEQUENCE [LARGE SCALE GENOMIC DNA]</scope>
    <source>
        <strain evidence="1 2">JGD-16</strain>
    </source>
</reference>
<name>A0A850HB51_9SPHN</name>
<keyword evidence="2" id="KW-1185">Reference proteome</keyword>
<evidence type="ECO:0000313" key="2">
    <source>
        <dbReference type="Proteomes" id="UP000546031"/>
    </source>
</evidence>
<organism evidence="1 2">
    <name type="scientific">Altererythrobacter lutimaris</name>
    <dbReference type="NCBI Taxonomy" id="2743979"/>
    <lineage>
        <taxon>Bacteria</taxon>
        <taxon>Pseudomonadati</taxon>
        <taxon>Pseudomonadota</taxon>
        <taxon>Alphaproteobacteria</taxon>
        <taxon>Sphingomonadales</taxon>
        <taxon>Erythrobacteraceae</taxon>
        <taxon>Altererythrobacter</taxon>
    </lineage>
</organism>
<accession>A0A850HB51</accession>